<reference evidence="2 3" key="1">
    <citation type="submission" date="2020-08" db="EMBL/GenBank/DDBJ databases">
        <title>Genomic Encyclopedia of Type Strains, Phase IV (KMG-IV): sequencing the most valuable type-strain genomes for metagenomic binning, comparative biology and taxonomic classification.</title>
        <authorList>
            <person name="Goeker M."/>
        </authorList>
    </citation>
    <scope>NUCLEOTIDE SEQUENCE [LARGE SCALE GENOMIC DNA]</scope>
    <source>
        <strain evidence="2 3">DSM 101791</strain>
    </source>
</reference>
<name>A0A7W8LQF3_9DEIO</name>
<protein>
    <submittedName>
        <fullName evidence="2">Uncharacterized protein</fullName>
    </submittedName>
</protein>
<feature type="region of interest" description="Disordered" evidence="1">
    <location>
        <begin position="1"/>
        <end position="46"/>
    </location>
</feature>
<dbReference type="EMBL" id="JACHFN010000006">
    <property type="protein sequence ID" value="MBB5234545.1"/>
    <property type="molecule type" value="Genomic_DNA"/>
</dbReference>
<sequence>MTQGPKDSSLKDTSPLGKSVEEIEATTENRVNSSTPGEQRAEGDGAVQGVVPAVPVAATAGLGVGGGAAVGAALITEDLGQDETGRQD</sequence>
<proteinExistence type="predicted"/>
<dbReference type="AlphaFoldDB" id="A0A7W8LQF3"/>
<evidence type="ECO:0000256" key="1">
    <source>
        <dbReference type="SAM" id="MobiDB-lite"/>
    </source>
</evidence>
<keyword evidence="3" id="KW-1185">Reference proteome</keyword>
<feature type="compositionally biased region" description="Polar residues" evidence="1">
    <location>
        <begin position="26"/>
        <end position="37"/>
    </location>
</feature>
<gene>
    <name evidence="2" type="ORF">HNQ09_001983</name>
</gene>
<evidence type="ECO:0000313" key="2">
    <source>
        <dbReference type="EMBL" id="MBB5234545.1"/>
    </source>
</evidence>
<evidence type="ECO:0000313" key="3">
    <source>
        <dbReference type="Proteomes" id="UP000525389"/>
    </source>
</evidence>
<accession>A0A7W8LQF3</accession>
<comment type="caution">
    <text evidence="2">The sequence shown here is derived from an EMBL/GenBank/DDBJ whole genome shotgun (WGS) entry which is preliminary data.</text>
</comment>
<dbReference type="RefSeq" id="WP_184028511.1">
    <property type="nucleotide sequence ID" value="NZ_JACHFN010000006.1"/>
</dbReference>
<dbReference type="Proteomes" id="UP000525389">
    <property type="component" value="Unassembled WGS sequence"/>
</dbReference>
<organism evidence="2 3">
    <name type="scientific">Deinococcus budaensis</name>
    <dbReference type="NCBI Taxonomy" id="1665626"/>
    <lineage>
        <taxon>Bacteria</taxon>
        <taxon>Thermotogati</taxon>
        <taxon>Deinococcota</taxon>
        <taxon>Deinococci</taxon>
        <taxon>Deinococcales</taxon>
        <taxon>Deinococcaceae</taxon>
        <taxon>Deinococcus</taxon>
    </lineage>
</organism>